<evidence type="ECO:0000313" key="2">
    <source>
        <dbReference type="Proteomes" id="UP000799770"/>
    </source>
</evidence>
<protein>
    <submittedName>
        <fullName evidence="1">Uncharacterized protein</fullName>
    </submittedName>
</protein>
<dbReference type="Proteomes" id="UP000799770">
    <property type="component" value="Unassembled WGS sequence"/>
</dbReference>
<proteinExistence type="predicted"/>
<dbReference type="EMBL" id="ML977319">
    <property type="protein sequence ID" value="KAF2117269.1"/>
    <property type="molecule type" value="Genomic_DNA"/>
</dbReference>
<evidence type="ECO:0000313" key="1">
    <source>
        <dbReference type="EMBL" id="KAF2117269.1"/>
    </source>
</evidence>
<sequence>MRDGHTASGVPAACFESAITRALAARTGAAVTLVLSNRRQASWSQRTGGAFTCFQSGAQEWDNAVVVLGRGPCNRGNIPGARTFIMVDAKSLPGGAAHAGGNELSAEADGYGAAKAQSLWSPAAGELEAQTIARLQQGYGELSCSRRWGVARAASECTMPMPTVQRQRGLVGRAGRALGRTSEGGRCRGDAVGHSLGRAVSRADWQERWPRRKAQRRRRRLEEAVATTQRGGLMAAGLCSSARWVCEIRDCCRRGVRQRWAEVEVSCAQLQAWPRNWCARWLQFFPAMNGGGSQLFLGPGACDWLPRPTSRALLPSI</sequence>
<name>A0A6A5ZCM6_9PLEO</name>
<gene>
    <name evidence="1" type="ORF">BDV96DRAFT_23105</name>
</gene>
<dbReference type="AlphaFoldDB" id="A0A6A5ZCM6"/>
<dbReference type="OrthoDB" id="10656918at2759"/>
<organism evidence="1 2">
    <name type="scientific">Lophiotrema nucula</name>
    <dbReference type="NCBI Taxonomy" id="690887"/>
    <lineage>
        <taxon>Eukaryota</taxon>
        <taxon>Fungi</taxon>
        <taxon>Dikarya</taxon>
        <taxon>Ascomycota</taxon>
        <taxon>Pezizomycotina</taxon>
        <taxon>Dothideomycetes</taxon>
        <taxon>Pleosporomycetidae</taxon>
        <taxon>Pleosporales</taxon>
        <taxon>Lophiotremataceae</taxon>
        <taxon>Lophiotrema</taxon>
    </lineage>
</organism>
<keyword evidence="2" id="KW-1185">Reference proteome</keyword>
<accession>A0A6A5ZCM6</accession>
<reference evidence="1" key="1">
    <citation type="journal article" date="2020" name="Stud. Mycol.">
        <title>101 Dothideomycetes genomes: a test case for predicting lifestyles and emergence of pathogens.</title>
        <authorList>
            <person name="Haridas S."/>
            <person name="Albert R."/>
            <person name="Binder M."/>
            <person name="Bloem J."/>
            <person name="Labutti K."/>
            <person name="Salamov A."/>
            <person name="Andreopoulos B."/>
            <person name="Baker S."/>
            <person name="Barry K."/>
            <person name="Bills G."/>
            <person name="Bluhm B."/>
            <person name="Cannon C."/>
            <person name="Castanera R."/>
            <person name="Culley D."/>
            <person name="Daum C."/>
            <person name="Ezra D."/>
            <person name="Gonzalez J."/>
            <person name="Henrissat B."/>
            <person name="Kuo A."/>
            <person name="Liang C."/>
            <person name="Lipzen A."/>
            <person name="Lutzoni F."/>
            <person name="Magnuson J."/>
            <person name="Mondo S."/>
            <person name="Nolan M."/>
            <person name="Ohm R."/>
            <person name="Pangilinan J."/>
            <person name="Park H.-J."/>
            <person name="Ramirez L."/>
            <person name="Alfaro M."/>
            <person name="Sun H."/>
            <person name="Tritt A."/>
            <person name="Yoshinaga Y."/>
            <person name="Zwiers L.-H."/>
            <person name="Turgeon B."/>
            <person name="Goodwin S."/>
            <person name="Spatafora J."/>
            <person name="Crous P."/>
            <person name="Grigoriev I."/>
        </authorList>
    </citation>
    <scope>NUCLEOTIDE SEQUENCE</scope>
    <source>
        <strain evidence="1">CBS 627.86</strain>
    </source>
</reference>